<reference evidence="9 10" key="1">
    <citation type="submission" date="2017-03" db="EMBL/GenBank/DDBJ databases">
        <title>Complete genome sequence of the novel DNRA strain Pseudomonas sp. S-6-2 isolated from Chinese polluted river sediment. Journal of Biotechnology.</title>
        <authorList>
            <person name="Li J."/>
            <person name="Xiang F."/>
            <person name="Wang L."/>
            <person name="Xi L."/>
            <person name="Liu J."/>
        </authorList>
    </citation>
    <scope>NUCLEOTIDE SEQUENCE [LARGE SCALE GENOMIC DNA]</scope>
    <source>
        <strain evidence="9 10">S-6-2</strain>
    </source>
</reference>
<dbReference type="Gene3D" id="3.90.79.10">
    <property type="entry name" value="Nucleoside Triphosphate Pyrophosphohydrolase"/>
    <property type="match status" value="1"/>
</dbReference>
<sequence>MSTQYENPWFRVVREDGFHWVVEDGARNGAAVLAIVDEHEVALVQTRRPAQGHREALEIPRGYGEPGETSLACACRELREETGYQARPEQLTRLGHYQPNSAILASSVELYLARLSASDRVGEHDSEVTGVILLPLETLRQRLLAGELSDGFTLAALAYYYAAQL</sequence>
<evidence type="ECO:0000259" key="8">
    <source>
        <dbReference type="PROSITE" id="PS51462"/>
    </source>
</evidence>
<dbReference type="SUPFAM" id="SSF55811">
    <property type="entry name" value="Nudix"/>
    <property type="match status" value="1"/>
</dbReference>
<evidence type="ECO:0000256" key="4">
    <source>
        <dbReference type="ARBA" id="ARBA00016377"/>
    </source>
</evidence>
<comment type="catalytic activity">
    <reaction evidence="1">
        <text>GDP-alpha-D-mannose + H2O = alpha-D-mannose 1-phosphate + GMP + 2 H(+)</text>
        <dbReference type="Rhea" id="RHEA:27978"/>
        <dbReference type="ChEBI" id="CHEBI:15377"/>
        <dbReference type="ChEBI" id="CHEBI:15378"/>
        <dbReference type="ChEBI" id="CHEBI:57527"/>
        <dbReference type="ChEBI" id="CHEBI:58115"/>
        <dbReference type="ChEBI" id="CHEBI:58409"/>
    </reaction>
</comment>
<dbReference type="RefSeq" id="WP_080048565.1">
    <property type="nucleotide sequence ID" value="NZ_CP020100.1"/>
</dbReference>
<dbReference type="PANTHER" id="PTHR11839">
    <property type="entry name" value="UDP/ADP-SUGAR PYROPHOSPHATASE"/>
    <property type="match status" value="1"/>
</dbReference>
<comment type="similarity">
    <text evidence="3">Belongs to the Nudix hydrolase family. NudK subfamily.</text>
</comment>
<feature type="domain" description="Nudix hydrolase" evidence="8">
    <location>
        <begin position="26"/>
        <end position="156"/>
    </location>
</feature>
<dbReference type="PROSITE" id="PS00893">
    <property type="entry name" value="NUDIX_BOX"/>
    <property type="match status" value="1"/>
</dbReference>
<organism evidence="9 10">
    <name type="scientific">Halopseudomonas phragmitis</name>
    <dbReference type="NCBI Taxonomy" id="1931241"/>
    <lineage>
        <taxon>Bacteria</taxon>
        <taxon>Pseudomonadati</taxon>
        <taxon>Pseudomonadota</taxon>
        <taxon>Gammaproteobacteria</taxon>
        <taxon>Pseudomonadales</taxon>
        <taxon>Pseudomonadaceae</taxon>
        <taxon>Halopseudomonas</taxon>
    </lineage>
</organism>
<name>A0A1V0B187_9GAMM</name>
<dbReference type="AlphaFoldDB" id="A0A1V0B187"/>
<dbReference type="GO" id="GO:0019693">
    <property type="term" value="P:ribose phosphate metabolic process"/>
    <property type="evidence" value="ECO:0007669"/>
    <property type="project" value="TreeGrafter"/>
</dbReference>
<protein>
    <recommendedName>
        <fullName evidence="4">GDP-mannose pyrophosphatase</fullName>
    </recommendedName>
    <alternativeName>
        <fullName evidence="6">GDP-mannose hydrolase</fullName>
    </alternativeName>
    <alternativeName>
        <fullName evidence="7">GDPMK</fullName>
    </alternativeName>
</protein>
<dbReference type="PANTHER" id="PTHR11839:SF18">
    <property type="entry name" value="NUDIX HYDROLASE DOMAIN-CONTAINING PROTEIN"/>
    <property type="match status" value="1"/>
</dbReference>
<gene>
    <name evidence="9" type="ORF">BVH74_02560</name>
</gene>
<evidence type="ECO:0000256" key="5">
    <source>
        <dbReference type="ARBA" id="ARBA00022801"/>
    </source>
</evidence>
<dbReference type="GO" id="GO:0016787">
    <property type="term" value="F:hydrolase activity"/>
    <property type="evidence" value="ECO:0007669"/>
    <property type="project" value="UniProtKB-KW"/>
</dbReference>
<evidence type="ECO:0000313" key="9">
    <source>
        <dbReference type="EMBL" id="AQZ93707.1"/>
    </source>
</evidence>
<dbReference type="InterPro" id="IPR000086">
    <property type="entry name" value="NUDIX_hydrolase_dom"/>
</dbReference>
<evidence type="ECO:0000256" key="6">
    <source>
        <dbReference type="ARBA" id="ARBA00032162"/>
    </source>
</evidence>
<dbReference type="PROSITE" id="PS51462">
    <property type="entry name" value="NUDIX"/>
    <property type="match status" value="1"/>
</dbReference>
<dbReference type="GO" id="GO:0006753">
    <property type="term" value="P:nucleoside phosphate metabolic process"/>
    <property type="evidence" value="ECO:0007669"/>
    <property type="project" value="TreeGrafter"/>
</dbReference>
<evidence type="ECO:0000256" key="2">
    <source>
        <dbReference type="ARBA" id="ARBA00001946"/>
    </source>
</evidence>
<dbReference type="Pfam" id="PF00293">
    <property type="entry name" value="NUDIX"/>
    <property type="match status" value="1"/>
</dbReference>
<keyword evidence="10" id="KW-1185">Reference proteome</keyword>
<keyword evidence="5" id="KW-0378">Hydrolase</keyword>
<evidence type="ECO:0000256" key="1">
    <source>
        <dbReference type="ARBA" id="ARBA00000847"/>
    </source>
</evidence>
<dbReference type="InterPro" id="IPR015797">
    <property type="entry name" value="NUDIX_hydrolase-like_dom_sf"/>
</dbReference>
<evidence type="ECO:0000256" key="7">
    <source>
        <dbReference type="ARBA" id="ARBA00032272"/>
    </source>
</evidence>
<evidence type="ECO:0000256" key="3">
    <source>
        <dbReference type="ARBA" id="ARBA00007275"/>
    </source>
</evidence>
<accession>A0A1V0B187</accession>
<dbReference type="EMBL" id="CP020100">
    <property type="protein sequence ID" value="AQZ93707.1"/>
    <property type="molecule type" value="Genomic_DNA"/>
</dbReference>
<comment type="cofactor">
    <cofactor evidence="2">
        <name>Mg(2+)</name>
        <dbReference type="ChEBI" id="CHEBI:18420"/>
    </cofactor>
</comment>
<evidence type="ECO:0000313" key="10">
    <source>
        <dbReference type="Proteomes" id="UP000243488"/>
    </source>
</evidence>
<dbReference type="Proteomes" id="UP000243488">
    <property type="component" value="Chromosome"/>
</dbReference>
<dbReference type="InterPro" id="IPR020084">
    <property type="entry name" value="NUDIX_hydrolase_CS"/>
</dbReference>
<proteinExistence type="inferred from homology"/>
<dbReference type="STRING" id="1931241.BVH74_02560"/>
<dbReference type="KEGG" id="ppha:BVH74_02560"/>
<dbReference type="CDD" id="cd03424">
    <property type="entry name" value="NUDIX_ADPRase_Nudt5_UGPPase_Nudt14"/>
    <property type="match status" value="1"/>
</dbReference>